<proteinExistence type="predicted"/>
<sequence>MENGLLDRVEGNVNVHRWFEQTQLEKGDSIAEGYVLESSDYTRISIDEHLFRALAQFWNPAYSCFTFGEVDMVPTVEEYTALLCCPRFQNDRIYSQAACVPTFWRKLMIITGMNEQRAMTQIKEKGECKCISWDALKDLILTHPDETKKVDVFALSLYGLMVFPRTLGYVDEATTDLFHRLSKNVTSVPVILAETFRSLGACRRAGAGRFIGCAQLLLAWFYSHFWLIDRVHGLRQFVPTTQGLAQSEFVYRGANYKRKVSDVSSAWKKTCRLKGVAISPATTLEYIEWRGRRVNDNIPKPSMEGA</sequence>
<evidence type="ECO:0000313" key="2">
    <source>
        <dbReference type="EMBL" id="KAK5825985.1"/>
    </source>
</evidence>
<dbReference type="PANTHER" id="PTHR48200">
    <property type="entry name" value="PROTEIN, PUTATIVE-RELATED"/>
    <property type="match status" value="1"/>
</dbReference>
<accession>A0ABR0PP02</accession>
<name>A0ABR0PP02_GOSAR</name>
<protein>
    <recommendedName>
        <fullName evidence="1">DUF7745 domain-containing protein</fullName>
    </recommendedName>
</protein>
<dbReference type="EMBL" id="JARKNE010000006">
    <property type="protein sequence ID" value="KAK5825985.1"/>
    <property type="molecule type" value="Genomic_DNA"/>
</dbReference>
<dbReference type="Proteomes" id="UP001358586">
    <property type="component" value="Chromosome 6"/>
</dbReference>
<evidence type="ECO:0000259" key="1">
    <source>
        <dbReference type="Pfam" id="PF24924"/>
    </source>
</evidence>
<dbReference type="InterPro" id="IPR056647">
    <property type="entry name" value="DUF7745"/>
</dbReference>
<comment type="caution">
    <text evidence="2">The sequence shown here is derived from an EMBL/GenBank/DDBJ whole genome shotgun (WGS) entry which is preliminary data.</text>
</comment>
<reference evidence="2 3" key="1">
    <citation type="submission" date="2023-03" db="EMBL/GenBank/DDBJ databases">
        <title>WGS of Gossypium arboreum.</title>
        <authorList>
            <person name="Yu D."/>
        </authorList>
    </citation>
    <scope>NUCLEOTIDE SEQUENCE [LARGE SCALE GENOMIC DNA]</scope>
    <source>
        <tissue evidence="2">Leaf</tissue>
    </source>
</reference>
<feature type="domain" description="DUF7745" evidence="1">
    <location>
        <begin position="43"/>
        <end position="225"/>
    </location>
</feature>
<keyword evidence="3" id="KW-1185">Reference proteome</keyword>
<dbReference type="PANTHER" id="PTHR48200:SF1">
    <property type="entry name" value="AMINOTRANSFERASE-LIKE PLANT MOBILE DOMAIN-CONTAINING PROTEIN"/>
    <property type="match status" value="1"/>
</dbReference>
<dbReference type="Pfam" id="PF24924">
    <property type="entry name" value="DUF7745"/>
    <property type="match status" value="1"/>
</dbReference>
<gene>
    <name evidence="2" type="ORF">PVK06_020881</name>
</gene>
<evidence type="ECO:0000313" key="3">
    <source>
        <dbReference type="Proteomes" id="UP001358586"/>
    </source>
</evidence>
<organism evidence="2 3">
    <name type="scientific">Gossypium arboreum</name>
    <name type="common">Tree cotton</name>
    <name type="synonym">Gossypium nanking</name>
    <dbReference type="NCBI Taxonomy" id="29729"/>
    <lineage>
        <taxon>Eukaryota</taxon>
        <taxon>Viridiplantae</taxon>
        <taxon>Streptophyta</taxon>
        <taxon>Embryophyta</taxon>
        <taxon>Tracheophyta</taxon>
        <taxon>Spermatophyta</taxon>
        <taxon>Magnoliopsida</taxon>
        <taxon>eudicotyledons</taxon>
        <taxon>Gunneridae</taxon>
        <taxon>Pentapetalae</taxon>
        <taxon>rosids</taxon>
        <taxon>malvids</taxon>
        <taxon>Malvales</taxon>
        <taxon>Malvaceae</taxon>
        <taxon>Malvoideae</taxon>
        <taxon>Gossypium</taxon>
    </lineage>
</organism>